<keyword evidence="2" id="KW-1185">Reference proteome</keyword>
<dbReference type="AlphaFoldDB" id="A0A3R5Q262"/>
<reference evidence="1 2" key="1">
    <citation type="journal article" date="2016" name="PLoS ONE">
        <title>A First Insight into the Genome of the Filter-Feeder Mussel Mytilus galloprovincialis.</title>
        <authorList>
            <person name="Murgarella M."/>
            <person name="Puiu D."/>
            <person name="Novoa B."/>
            <person name="Figueras A."/>
            <person name="Posada D."/>
            <person name="Canchaya C."/>
        </authorList>
    </citation>
    <scope>NUCLEOTIDE SEQUENCE [LARGE SCALE GENOMIC DNA]</scope>
    <source>
        <tissue evidence="1">Muscle</tissue>
    </source>
</reference>
<dbReference type="Proteomes" id="UP000266721">
    <property type="component" value="Unassembled WGS sequence"/>
</dbReference>
<evidence type="ECO:0000313" key="1">
    <source>
        <dbReference type="EMBL" id="OPL20630.1"/>
    </source>
</evidence>
<gene>
    <name evidence="1" type="ORF">AM593_09403</name>
</gene>
<dbReference type="EMBL" id="KV603619">
    <property type="protein sequence ID" value="OPL20630.1"/>
    <property type="molecule type" value="Genomic_DNA"/>
</dbReference>
<protein>
    <submittedName>
        <fullName evidence="1">Uncharacterized protein</fullName>
    </submittedName>
</protein>
<name>A0A3R5Q262_MYTGA</name>
<feature type="non-terminal residue" evidence="1">
    <location>
        <position position="1"/>
    </location>
</feature>
<evidence type="ECO:0000313" key="2">
    <source>
        <dbReference type="Proteomes" id="UP000266721"/>
    </source>
</evidence>
<proteinExistence type="predicted"/>
<sequence>MKIDKKNLNEIQIEQKSYKDDSPSYNNQDNGSQCREMFPGLERQWRIRMSNRLLIPEEQILRMNWMHERVSPSLHRLARKPKFVALKGPDIYLFDYPPIELHQKECYF</sequence>
<accession>A0A3R5Q262</accession>
<organism evidence="1 2">
    <name type="scientific">Mytilus galloprovincialis</name>
    <name type="common">Mediterranean mussel</name>
    <dbReference type="NCBI Taxonomy" id="29158"/>
    <lineage>
        <taxon>Eukaryota</taxon>
        <taxon>Metazoa</taxon>
        <taxon>Spiralia</taxon>
        <taxon>Lophotrochozoa</taxon>
        <taxon>Mollusca</taxon>
        <taxon>Bivalvia</taxon>
        <taxon>Autobranchia</taxon>
        <taxon>Pteriomorphia</taxon>
        <taxon>Mytilida</taxon>
        <taxon>Mytiloidea</taxon>
        <taxon>Mytilidae</taxon>
        <taxon>Mytilinae</taxon>
        <taxon>Mytilus</taxon>
    </lineage>
</organism>